<comment type="caution">
    <text evidence="2">The sequence shown here is derived from an EMBL/GenBank/DDBJ whole genome shotgun (WGS) entry which is preliminary data.</text>
</comment>
<feature type="compositionally biased region" description="Basic and acidic residues" evidence="1">
    <location>
        <begin position="204"/>
        <end position="221"/>
    </location>
</feature>
<feature type="non-terminal residue" evidence="2">
    <location>
        <position position="260"/>
    </location>
</feature>
<evidence type="ECO:0000313" key="3">
    <source>
        <dbReference type="Proteomes" id="UP000626109"/>
    </source>
</evidence>
<protein>
    <submittedName>
        <fullName evidence="2">Uncharacterized protein</fullName>
    </submittedName>
</protein>
<dbReference type="InterPro" id="IPR004083">
    <property type="entry name" value="Raptor"/>
</dbReference>
<dbReference type="PANTHER" id="PTHR12848">
    <property type="entry name" value="REGULATORY-ASSOCIATED PROTEIN OF MTOR"/>
    <property type="match status" value="1"/>
</dbReference>
<proteinExistence type="predicted"/>
<accession>A0A813KKF7</accession>
<gene>
    <name evidence="2" type="ORF">PGLA2088_LOCUS33483</name>
</gene>
<dbReference type="GO" id="GO:0030307">
    <property type="term" value="P:positive regulation of cell growth"/>
    <property type="evidence" value="ECO:0007669"/>
    <property type="project" value="TreeGrafter"/>
</dbReference>
<dbReference type="GO" id="GO:0071230">
    <property type="term" value="P:cellular response to amino acid stimulus"/>
    <property type="evidence" value="ECO:0007669"/>
    <property type="project" value="TreeGrafter"/>
</dbReference>
<feature type="non-terminal residue" evidence="2">
    <location>
        <position position="1"/>
    </location>
</feature>
<dbReference type="GO" id="GO:0005737">
    <property type="term" value="C:cytoplasm"/>
    <property type="evidence" value="ECO:0007669"/>
    <property type="project" value="TreeGrafter"/>
</dbReference>
<dbReference type="GO" id="GO:0010506">
    <property type="term" value="P:regulation of autophagy"/>
    <property type="evidence" value="ECO:0007669"/>
    <property type="project" value="TreeGrafter"/>
</dbReference>
<dbReference type="GO" id="GO:0030674">
    <property type="term" value="F:protein-macromolecule adaptor activity"/>
    <property type="evidence" value="ECO:0007669"/>
    <property type="project" value="TreeGrafter"/>
</dbReference>
<evidence type="ECO:0000256" key="1">
    <source>
        <dbReference type="SAM" id="MobiDB-lite"/>
    </source>
</evidence>
<feature type="region of interest" description="Disordered" evidence="1">
    <location>
        <begin position="181"/>
        <end position="221"/>
    </location>
</feature>
<dbReference type="AlphaFoldDB" id="A0A813KKF7"/>
<feature type="compositionally biased region" description="Polar residues" evidence="1">
    <location>
        <begin position="192"/>
        <end position="203"/>
    </location>
</feature>
<dbReference type="GO" id="GO:0031931">
    <property type="term" value="C:TORC1 complex"/>
    <property type="evidence" value="ECO:0007669"/>
    <property type="project" value="InterPro"/>
</dbReference>
<dbReference type="EMBL" id="CAJNNW010030890">
    <property type="protein sequence ID" value="CAE8705004.1"/>
    <property type="molecule type" value="Genomic_DNA"/>
</dbReference>
<dbReference type="PRINTS" id="PR01547">
    <property type="entry name" value="YEAST176DUF"/>
</dbReference>
<dbReference type="GO" id="GO:0031929">
    <property type="term" value="P:TOR signaling"/>
    <property type="evidence" value="ECO:0007669"/>
    <property type="project" value="InterPro"/>
</dbReference>
<name>A0A813KKF7_POLGL</name>
<organism evidence="2 3">
    <name type="scientific">Polarella glacialis</name>
    <name type="common">Dinoflagellate</name>
    <dbReference type="NCBI Taxonomy" id="89957"/>
    <lineage>
        <taxon>Eukaryota</taxon>
        <taxon>Sar</taxon>
        <taxon>Alveolata</taxon>
        <taxon>Dinophyceae</taxon>
        <taxon>Suessiales</taxon>
        <taxon>Suessiaceae</taxon>
        <taxon>Polarella</taxon>
    </lineage>
</organism>
<dbReference type="Proteomes" id="UP000626109">
    <property type="component" value="Unassembled WGS sequence"/>
</dbReference>
<sequence length="260" mass="28468">DANLELFLVRLHQGQAPSPQSSLGMRPCAFFDEQMAAFSVWLRFYQPPEPSGRGEPQLEAPAELPVMLQGLLHPSCRLQALHLLASFVDLGVWAAQLALLVGSRPYLTRLLSHDEGDGKLEVAGLALVVWTKILVADGGKEGLSGKDAFHSFFKLAVLHAEPLSRLGMEVRRDSSSSRLVVGGVDRDPMQRTPVSQWNTAEQRQASRGEGEHHQNLAIRPGDRLKSVNSSINTATLMLGELQRATAGDSPRCVSLEFSWD</sequence>
<dbReference type="GO" id="GO:0009267">
    <property type="term" value="P:cellular response to starvation"/>
    <property type="evidence" value="ECO:0007669"/>
    <property type="project" value="TreeGrafter"/>
</dbReference>
<evidence type="ECO:0000313" key="2">
    <source>
        <dbReference type="EMBL" id="CAE8705004.1"/>
    </source>
</evidence>
<dbReference type="PANTHER" id="PTHR12848:SF16">
    <property type="entry name" value="REGULATORY-ASSOCIATED PROTEIN OF MTOR"/>
    <property type="match status" value="1"/>
</dbReference>
<reference evidence="2" key="1">
    <citation type="submission" date="2021-02" db="EMBL/GenBank/DDBJ databases">
        <authorList>
            <person name="Dougan E. K."/>
            <person name="Rhodes N."/>
            <person name="Thang M."/>
            <person name="Chan C."/>
        </authorList>
    </citation>
    <scope>NUCLEOTIDE SEQUENCE</scope>
</reference>